<name>A0AAX2J8D7_9FUSO</name>
<gene>
    <name evidence="2" type="ORF">NCTC12112_00493</name>
</gene>
<feature type="transmembrane region" description="Helical" evidence="1">
    <location>
        <begin position="84"/>
        <end position="104"/>
    </location>
</feature>
<sequence>MNKKEESKTIGSSFCFSVEYSKRIKTYYQGDDCMQIFILIISNIINLILGFILQPWLELSFGSINGKAIGSYEILEAEVEAHPALGWATVVIYVVIFLLLNILFLKWSKLKFFKYIKYNCLAFVIGFILSIGGRIF</sequence>
<reference evidence="2 3" key="1">
    <citation type="submission" date="2018-06" db="EMBL/GenBank/DDBJ databases">
        <authorList>
            <consortium name="Pathogen Informatics"/>
            <person name="Doyle S."/>
        </authorList>
    </citation>
    <scope>NUCLEOTIDE SEQUENCE [LARGE SCALE GENOMIC DNA]</scope>
    <source>
        <strain evidence="2 3">NCTC12112</strain>
    </source>
</reference>
<dbReference type="Proteomes" id="UP000249008">
    <property type="component" value="Chromosome 1"/>
</dbReference>
<feature type="transmembrane region" description="Helical" evidence="1">
    <location>
        <begin position="116"/>
        <end position="135"/>
    </location>
</feature>
<keyword evidence="1" id="KW-0472">Membrane</keyword>
<accession>A0AAX2J8D7</accession>
<feature type="transmembrane region" description="Helical" evidence="1">
    <location>
        <begin position="33"/>
        <end position="53"/>
    </location>
</feature>
<proteinExistence type="predicted"/>
<keyword evidence="1" id="KW-1133">Transmembrane helix</keyword>
<evidence type="ECO:0000313" key="3">
    <source>
        <dbReference type="Proteomes" id="UP000249008"/>
    </source>
</evidence>
<keyword evidence="1" id="KW-0812">Transmembrane</keyword>
<evidence type="ECO:0000313" key="2">
    <source>
        <dbReference type="EMBL" id="SQJ00138.1"/>
    </source>
</evidence>
<evidence type="ECO:0000256" key="1">
    <source>
        <dbReference type="SAM" id="Phobius"/>
    </source>
</evidence>
<dbReference type="KEGG" id="ful:C4N20_09690"/>
<organism evidence="2 3">
    <name type="scientific">Fusobacterium ulcerans</name>
    <dbReference type="NCBI Taxonomy" id="861"/>
    <lineage>
        <taxon>Bacteria</taxon>
        <taxon>Fusobacteriati</taxon>
        <taxon>Fusobacteriota</taxon>
        <taxon>Fusobacteriia</taxon>
        <taxon>Fusobacteriales</taxon>
        <taxon>Fusobacteriaceae</taxon>
        <taxon>Fusobacterium</taxon>
    </lineage>
</organism>
<protein>
    <submittedName>
        <fullName evidence="2">Uncharacterized protein</fullName>
    </submittedName>
</protein>
<dbReference type="EMBL" id="LS483487">
    <property type="protein sequence ID" value="SQJ00138.1"/>
    <property type="molecule type" value="Genomic_DNA"/>
</dbReference>
<dbReference type="AlphaFoldDB" id="A0AAX2J8D7"/>